<evidence type="ECO:0000313" key="13">
    <source>
        <dbReference type="Proteomes" id="UP000051269"/>
    </source>
</evidence>
<dbReference type="PROSITE" id="PS51898">
    <property type="entry name" value="TYR_RECOMBINASE"/>
    <property type="match status" value="1"/>
</dbReference>
<evidence type="ECO:0000256" key="9">
    <source>
        <dbReference type="HAMAP-Rule" id="MF_01808"/>
    </source>
</evidence>
<feature type="active site" evidence="9">
    <location>
        <position position="176"/>
    </location>
</feature>
<dbReference type="InterPro" id="IPR010998">
    <property type="entry name" value="Integrase_recombinase_N"/>
</dbReference>
<dbReference type="NCBIfam" id="NF001399">
    <property type="entry name" value="PRK00283.1"/>
    <property type="match status" value="1"/>
</dbReference>
<dbReference type="Gene3D" id="1.10.443.10">
    <property type="entry name" value="Intergrase catalytic core"/>
    <property type="match status" value="1"/>
</dbReference>
<evidence type="ECO:0000256" key="1">
    <source>
        <dbReference type="ARBA" id="ARBA00004496"/>
    </source>
</evidence>
<keyword evidence="2 9" id="KW-0963">Cytoplasm</keyword>
<sequence>MSKLDHRAVEDFLAAGAMERGHALRTQSIQRRLLERLALWLDRKRNGKDWASVQPDDLREFLSYRRQSGRVGPTTLRLETSILRTFGAHLQRMGRTQKSMSVGLRSPKLSRKLPPSLTADQVRRILESPSPKTPLGLRDRALLELLYAAGLRASEILSLRIEQLDLPGRSARVIGKGDKERLVLLGQAAQEAIERYLHTARPKLVRSKSGGEVFLGNHGRRLTTSHLWGIVKRAAQTAGLDTRVYPHLLRHSFATHLLSGGADLRVIQELLGHASIGTTEIYTHVDEDRLAATIDRFHPRSQKNRTR</sequence>
<keyword evidence="5 9" id="KW-0229">DNA integration</keyword>
<evidence type="ECO:0000256" key="2">
    <source>
        <dbReference type="ARBA" id="ARBA00022490"/>
    </source>
</evidence>
<evidence type="ECO:0000313" key="12">
    <source>
        <dbReference type="EMBL" id="KRO62275.1"/>
    </source>
</evidence>
<comment type="function">
    <text evidence="9">Site-specific tyrosine recombinase, which acts by catalyzing the cutting and rejoining of the recombining DNA molecules. The XerC-XerD complex is essential to convert dimers of the bacterial chromosome into monomers to permit their segregation at cell division. It also contributes to the segregational stability of plasmids.</text>
</comment>
<dbReference type="InterPro" id="IPR050090">
    <property type="entry name" value="Tyrosine_recombinase_XerCD"/>
</dbReference>
<dbReference type="GO" id="GO:0009037">
    <property type="term" value="F:tyrosine-based site-specific recombinase activity"/>
    <property type="evidence" value="ECO:0007669"/>
    <property type="project" value="UniProtKB-UniRule"/>
</dbReference>
<dbReference type="Proteomes" id="UP000051269">
    <property type="component" value="Unassembled WGS sequence"/>
</dbReference>
<dbReference type="GO" id="GO:0051301">
    <property type="term" value="P:cell division"/>
    <property type="evidence" value="ECO:0007669"/>
    <property type="project" value="UniProtKB-KW"/>
</dbReference>
<gene>
    <name evidence="9" type="primary">xerC</name>
    <name evidence="12" type="ORF">ABR82_03330</name>
</gene>
<keyword evidence="7 9" id="KW-0233">DNA recombination</keyword>
<feature type="domain" description="Core-binding (CB)" evidence="11">
    <location>
        <begin position="3"/>
        <end position="91"/>
    </location>
</feature>
<dbReference type="GO" id="GO:0003677">
    <property type="term" value="F:DNA binding"/>
    <property type="evidence" value="ECO:0007669"/>
    <property type="project" value="UniProtKB-UniRule"/>
</dbReference>
<keyword evidence="3 9" id="KW-0132">Cell division</keyword>
<comment type="subcellular location">
    <subcellularLocation>
        <location evidence="1 9">Cytoplasm</location>
    </subcellularLocation>
</comment>
<evidence type="ECO:0000256" key="4">
    <source>
        <dbReference type="ARBA" id="ARBA00022829"/>
    </source>
</evidence>
<feature type="active site" description="O-(3'-phospho-DNA)-tyrosine intermediate" evidence="9">
    <location>
        <position position="282"/>
    </location>
</feature>
<evidence type="ECO:0000256" key="7">
    <source>
        <dbReference type="ARBA" id="ARBA00023172"/>
    </source>
</evidence>
<dbReference type="GO" id="GO:0006313">
    <property type="term" value="P:DNA transposition"/>
    <property type="evidence" value="ECO:0007669"/>
    <property type="project" value="UniProtKB-UniRule"/>
</dbReference>
<keyword evidence="8 9" id="KW-0131">Cell cycle</keyword>
<dbReference type="InterPro" id="IPR011010">
    <property type="entry name" value="DNA_brk_join_enz"/>
</dbReference>
<evidence type="ECO:0000256" key="6">
    <source>
        <dbReference type="ARBA" id="ARBA00023125"/>
    </source>
</evidence>
<dbReference type="SUPFAM" id="SSF47823">
    <property type="entry name" value="lambda integrase-like, N-terminal domain"/>
    <property type="match status" value="1"/>
</dbReference>
<dbReference type="PROSITE" id="PS51900">
    <property type="entry name" value="CB"/>
    <property type="match status" value="1"/>
</dbReference>
<keyword evidence="6 9" id="KW-0238">DNA-binding</keyword>
<name>A0A0R2RQ52_9BACT</name>
<dbReference type="InterPro" id="IPR013762">
    <property type="entry name" value="Integrase-like_cat_sf"/>
</dbReference>
<feature type="domain" description="Tyr recombinase" evidence="10">
    <location>
        <begin position="112"/>
        <end position="295"/>
    </location>
</feature>
<dbReference type="HAMAP" id="MF_01808">
    <property type="entry name" value="Recomb_XerC_XerD"/>
    <property type="match status" value="1"/>
</dbReference>
<protein>
    <recommendedName>
        <fullName evidence="9">Tyrosine recombinase XerC</fullName>
    </recommendedName>
</protein>
<dbReference type="InterPro" id="IPR004107">
    <property type="entry name" value="Integrase_SAM-like_N"/>
</dbReference>
<dbReference type="PANTHER" id="PTHR30349:SF81">
    <property type="entry name" value="TYROSINE RECOMBINASE XERC"/>
    <property type="match status" value="1"/>
</dbReference>
<evidence type="ECO:0000256" key="3">
    <source>
        <dbReference type="ARBA" id="ARBA00022618"/>
    </source>
</evidence>
<feature type="active site" evidence="9">
    <location>
        <position position="247"/>
    </location>
</feature>
<feature type="active site" evidence="9">
    <location>
        <position position="152"/>
    </location>
</feature>
<dbReference type="GO" id="GO:0005737">
    <property type="term" value="C:cytoplasm"/>
    <property type="evidence" value="ECO:0007669"/>
    <property type="project" value="UniProtKB-SubCell"/>
</dbReference>
<dbReference type="InterPro" id="IPR002104">
    <property type="entry name" value="Integrase_catalytic"/>
</dbReference>
<comment type="subunit">
    <text evidence="9">Forms a cyclic heterotetrameric complex composed of two molecules of XerC and two molecules of XerD.</text>
</comment>
<evidence type="ECO:0000256" key="5">
    <source>
        <dbReference type="ARBA" id="ARBA00022908"/>
    </source>
</evidence>
<dbReference type="InterPro" id="IPR044068">
    <property type="entry name" value="CB"/>
</dbReference>
<dbReference type="PANTHER" id="PTHR30349">
    <property type="entry name" value="PHAGE INTEGRASE-RELATED"/>
    <property type="match status" value="1"/>
</dbReference>
<comment type="caution">
    <text evidence="12">The sequence shown here is derived from an EMBL/GenBank/DDBJ whole genome shotgun (WGS) entry which is preliminary data.</text>
</comment>
<dbReference type="EMBL" id="LIBO01000103">
    <property type="protein sequence ID" value="KRO62275.1"/>
    <property type="molecule type" value="Genomic_DNA"/>
</dbReference>
<evidence type="ECO:0000256" key="8">
    <source>
        <dbReference type="ARBA" id="ARBA00023306"/>
    </source>
</evidence>
<reference evidence="12 13" key="1">
    <citation type="submission" date="2015-10" db="EMBL/GenBank/DDBJ databases">
        <title>Metagenome-Assembled Genomes uncover a global brackish microbiome.</title>
        <authorList>
            <person name="Hugerth L.W."/>
            <person name="Larsson J."/>
            <person name="Alneberg J."/>
            <person name="Lindh M.V."/>
            <person name="Legrand C."/>
            <person name="Pinhassi J."/>
            <person name="Andersson A.F."/>
        </authorList>
    </citation>
    <scope>NUCLEOTIDE SEQUENCE [LARGE SCALE GENOMIC DNA]</scope>
    <source>
        <strain evidence="12">BACL18 MAG-120507-bin52</strain>
    </source>
</reference>
<organism evidence="12 13">
    <name type="scientific">Verrucomicrobia subdivision 6 bacterium BACL9 MAG-120507-bin52</name>
    <dbReference type="NCBI Taxonomy" id="1655590"/>
    <lineage>
        <taxon>Bacteria</taxon>
        <taxon>Pseudomonadati</taxon>
        <taxon>Verrucomicrobiota</taxon>
        <taxon>Verrucomicrobiia</taxon>
        <taxon>Verrucomicrobiales</taxon>
        <taxon>Verrucomicrobia subdivision 6</taxon>
    </lineage>
</organism>
<evidence type="ECO:0000259" key="11">
    <source>
        <dbReference type="PROSITE" id="PS51900"/>
    </source>
</evidence>
<keyword evidence="4 9" id="KW-0159">Chromosome partition</keyword>
<dbReference type="Pfam" id="PF02899">
    <property type="entry name" value="Phage_int_SAM_1"/>
    <property type="match status" value="1"/>
</dbReference>
<feature type="active site" evidence="9">
    <location>
        <position position="250"/>
    </location>
</feature>
<dbReference type="GO" id="GO:0007059">
    <property type="term" value="P:chromosome segregation"/>
    <property type="evidence" value="ECO:0007669"/>
    <property type="project" value="UniProtKB-UniRule"/>
</dbReference>
<evidence type="ECO:0000259" key="10">
    <source>
        <dbReference type="PROSITE" id="PS51898"/>
    </source>
</evidence>
<dbReference type="Pfam" id="PF00589">
    <property type="entry name" value="Phage_integrase"/>
    <property type="match status" value="1"/>
</dbReference>
<dbReference type="SUPFAM" id="SSF56349">
    <property type="entry name" value="DNA breaking-rejoining enzymes"/>
    <property type="match status" value="1"/>
</dbReference>
<comment type="similarity">
    <text evidence="9">Belongs to the 'phage' integrase family. XerC subfamily.</text>
</comment>
<feature type="active site" evidence="9">
    <location>
        <position position="273"/>
    </location>
</feature>
<proteinExistence type="inferred from homology"/>
<dbReference type="InterPro" id="IPR023009">
    <property type="entry name" value="Tyrosine_recombinase_XerC/XerD"/>
</dbReference>
<dbReference type="AlphaFoldDB" id="A0A0R2RQ52"/>
<dbReference type="Gene3D" id="1.10.150.130">
    <property type="match status" value="1"/>
</dbReference>
<accession>A0A0R2RQ52</accession>
<dbReference type="CDD" id="cd00798">
    <property type="entry name" value="INT_XerDC_C"/>
    <property type="match status" value="1"/>
</dbReference>